<dbReference type="CDD" id="cd23797">
    <property type="entry name" value="UBCc_UBE2H"/>
    <property type="match status" value="1"/>
</dbReference>
<evidence type="ECO:0000313" key="18">
    <source>
        <dbReference type="EMBL" id="CDW91337.1"/>
    </source>
</evidence>
<evidence type="ECO:0000256" key="3">
    <source>
        <dbReference type="ARBA" id="ARBA00022786"/>
    </source>
</evidence>
<dbReference type="SUPFAM" id="SSF54495">
    <property type="entry name" value="UBC-like"/>
    <property type="match status" value="1"/>
</dbReference>
<evidence type="ECO:0000256" key="12">
    <source>
        <dbReference type="ARBA" id="ARBA00078369"/>
    </source>
</evidence>
<keyword evidence="5" id="KW-0832">Ubl conjugation</keyword>
<feature type="region of interest" description="Disordered" evidence="16">
    <location>
        <begin position="1"/>
        <end position="24"/>
    </location>
</feature>
<dbReference type="Gene3D" id="3.10.110.10">
    <property type="entry name" value="Ubiquitin Conjugating Enzyme"/>
    <property type="match status" value="1"/>
</dbReference>
<evidence type="ECO:0000256" key="2">
    <source>
        <dbReference type="ARBA" id="ARBA00022741"/>
    </source>
</evidence>
<evidence type="ECO:0000256" key="4">
    <source>
        <dbReference type="ARBA" id="ARBA00022840"/>
    </source>
</evidence>
<feature type="compositionally biased region" description="Low complexity" evidence="16">
    <location>
        <begin position="244"/>
        <end position="263"/>
    </location>
</feature>
<comment type="subunit">
    <text evidence="8">Interacts with MAEA and WDR26, components of the CTLH complex that contains GID4, RANBP9 and/or RANBP10, MKLN1, MAEA, RMND5A (or alternatively its paralog RMND5B), GID8, ARMC8, WDR26 and YPEL5.</text>
</comment>
<dbReference type="InterPro" id="IPR016135">
    <property type="entry name" value="UBQ-conjugating_enzyme/RWD"/>
</dbReference>
<keyword evidence="1" id="KW-0808">Transferase</keyword>
<dbReference type="OrthoDB" id="269518at2759"/>
<dbReference type="PROSITE" id="PS00183">
    <property type="entry name" value="UBC_1"/>
    <property type="match status" value="1"/>
</dbReference>
<gene>
    <name evidence="18" type="primary">Contig12799.g13659</name>
    <name evidence="18" type="ORF">STYLEM_20491</name>
</gene>
<proteinExistence type="inferred from homology"/>
<evidence type="ECO:0000313" key="19">
    <source>
        <dbReference type="Proteomes" id="UP000039865"/>
    </source>
</evidence>
<dbReference type="InterPro" id="IPR023313">
    <property type="entry name" value="UBQ-conjugating_AS"/>
</dbReference>
<feature type="compositionally biased region" description="Acidic residues" evidence="16">
    <location>
        <begin position="233"/>
        <end position="243"/>
    </location>
</feature>
<dbReference type="FunCoup" id="A0A078BDU0">
    <property type="interactions" value="133"/>
</dbReference>
<dbReference type="GO" id="GO:0005524">
    <property type="term" value="F:ATP binding"/>
    <property type="evidence" value="ECO:0007669"/>
    <property type="project" value="UniProtKB-UniRule"/>
</dbReference>
<keyword evidence="19" id="KW-1185">Reference proteome</keyword>
<evidence type="ECO:0000256" key="5">
    <source>
        <dbReference type="ARBA" id="ARBA00022843"/>
    </source>
</evidence>
<evidence type="ECO:0000256" key="14">
    <source>
        <dbReference type="PROSITE-ProRule" id="PRU10133"/>
    </source>
</evidence>
<evidence type="ECO:0000256" key="10">
    <source>
        <dbReference type="ARBA" id="ARBA00076312"/>
    </source>
</evidence>
<evidence type="ECO:0000256" key="11">
    <source>
        <dbReference type="ARBA" id="ARBA00077502"/>
    </source>
</evidence>
<evidence type="ECO:0000256" key="13">
    <source>
        <dbReference type="ARBA" id="ARBA00082119"/>
    </source>
</evidence>
<dbReference type="PROSITE" id="PS50127">
    <property type="entry name" value="UBC_2"/>
    <property type="match status" value="1"/>
</dbReference>
<dbReference type="SMART" id="SM00212">
    <property type="entry name" value="UBCc"/>
    <property type="match status" value="1"/>
</dbReference>
<keyword evidence="6" id="KW-0007">Acetylation</keyword>
<evidence type="ECO:0000256" key="8">
    <source>
        <dbReference type="ARBA" id="ARBA00063081"/>
    </source>
</evidence>
<organism evidence="18 19">
    <name type="scientific">Stylonychia lemnae</name>
    <name type="common">Ciliate</name>
    <dbReference type="NCBI Taxonomy" id="5949"/>
    <lineage>
        <taxon>Eukaryota</taxon>
        <taxon>Sar</taxon>
        <taxon>Alveolata</taxon>
        <taxon>Ciliophora</taxon>
        <taxon>Intramacronucleata</taxon>
        <taxon>Spirotrichea</taxon>
        <taxon>Stichotrichia</taxon>
        <taxon>Sporadotrichida</taxon>
        <taxon>Oxytrichidae</taxon>
        <taxon>Stylonychinae</taxon>
        <taxon>Stylonychia</taxon>
    </lineage>
</organism>
<feature type="active site" description="Glycyl thioester intermediate" evidence="14">
    <location>
        <position position="104"/>
    </location>
</feature>
<dbReference type="AlphaFoldDB" id="A0A078BDU0"/>
<dbReference type="EMBL" id="CCKQ01019316">
    <property type="protein sequence ID" value="CDW91337.1"/>
    <property type="molecule type" value="Genomic_DNA"/>
</dbReference>
<reference evidence="18 19" key="1">
    <citation type="submission" date="2014-06" db="EMBL/GenBank/DDBJ databases">
        <authorList>
            <person name="Swart Estienne"/>
        </authorList>
    </citation>
    <scope>NUCLEOTIDE SEQUENCE [LARGE SCALE GENOMIC DNA]</scope>
    <source>
        <strain evidence="18 19">130c</strain>
    </source>
</reference>
<evidence type="ECO:0000259" key="17">
    <source>
        <dbReference type="PROSITE" id="PS50127"/>
    </source>
</evidence>
<evidence type="ECO:0000256" key="16">
    <source>
        <dbReference type="SAM" id="MobiDB-lite"/>
    </source>
</evidence>
<feature type="domain" description="UBC core" evidence="17">
    <location>
        <begin position="21"/>
        <end position="167"/>
    </location>
</feature>
<evidence type="ECO:0000256" key="7">
    <source>
        <dbReference type="ARBA" id="ARBA00060202"/>
    </source>
</evidence>
<evidence type="ECO:0000256" key="15">
    <source>
        <dbReference type="RuleBase" id="RU362109"/>
    </source>
</evidence>
<keyword evidence="2 15" id="KW-0547">Nucleotide-binding</keyword>
<feature type="region of interest" description="Disordered" evidence="16">
    <location>
        <begin position="193"/>
        <end position="286"/>
    </location>
</feature>
<evidence type="ECO:0000256" key="6">
    <source>
        <dbReference type="ARBA" id="ARBA00022990"/>
    </source>
</evidence>
<dbReference type="GO" id="GO:0004842">
    <property type="term" value="F:ubiquitin-protein transferase activity"/>
    <property type="evidence" value="ECO:0007669"/>
    <property type="project" value="UniProtKB-ARBA"/>
</dbReference>
<dbReference type="Pfam" id="PF00179">
    <property type="entry name" value="UQ_con"/>
    <property type="match status" value="1"/>
</dbReference>
<comment type="similarity">
    <text evidence="15">Belongs to the ubiquitin-conjugating enzyme family.</text>
</comment>
<sequence>MESQKRQTSGQSQSMSSTNQNVNKRKEKDVMKLLISDYDVVCVNEILNNEFIIRLRGPANSNYDGGQWFVRVMLPEQYPYKSPSIGFINKIYHPNIDEQSGSVCLDVINQTWSPMFDLVNIFDIFIPQLLLYPNPKDPLNGEAANMLNRDEKAYNQKVRDYVKKYATVEHLKLNSFYQEMEKNSNQLKAVKINPIPQSNLEEEKVDTKRLPFKGKSDDDEDDSLSETSLLDMDGSDEDQDDQQSDIQSGSDSDESQSQNQSKSTQKKQKIIIKEMIKSSSAQVKQA</sequence>
<dbReference type="InterPro" id="IPR000608">
    <property type="entry name" value="UBC"/>
</dbReference>
<feature type="compositionally biased region" description="Low complexity" evidence="16">
    <location>
        <begin position="7"/>
        <end position="21"/>
    </location>
</feature>
<keyword evidence="3 15" id="KW-0833">Ubl conjugation pathway</keyword>
<accession>A0A078BDU0</accession>
<name>A0A078BDU0_STYLE</name>
<keyword evidence="4 15" id="KW-0067">ATP-binding</keyword>
<dbReference type="FunFam" id="3.10.110.10:FF:000078">
    <property type="entry name" value="ubiquitin-conjugating enzyme E2 H isoform X2"/>
    <property type="match status" value="1"/>
</dbReference>
<dbReference type="PANTHER" id="PTHR24068">
    <property type="entry name" value="UBIQUITIN-CONJUGATING ENZYME E2"/>
    <property type="match status" value="1"/>
</dbReference>
<protein>
    <recommendedName>
        <fullName evidence="9">Ubiquitin-conjugating enzyme E2 H</fullName>
    </recommendedName>
    <alternativeName>
        <fullName evidence="12">(E3-independent) E2 ubiquitin-conjugating enzyme H</fullName>
    </alternativeName>
    <alternativeName>
        <fullName evidence="10">E2 ubiquitin-conjugating enzyme H</fullName>
    </alternativeName>
    <alternativeName>
        <fullName evidence="13">Ubiquitin carrier protein H</fullName>
    </alternativeName>
    <alternativeName>
        <fullName evidence="11">Ubiquitin-protein ligase H</fullName>
    </alternativeName>
</protein>
<evidence type="ECO:0000256" key="9">
    <source>
        <dbReference type="ARBA" id="ARBA00072436"/>
    </source>
</evidence>
<dbReference type="Proteomes" id="UP000039865">
    <property type="component" value="Unassembled WGS sequence"/>
</dbReference>
<dbReference type="InParanoid" id="A0A078BDU0"/>
<comment type="function">
    <text evidence="7">Accepts ubiquitin from the E1 complex and catalyzes its covalent attachment to other proteins. E2 ubiquitin conjugating enzyme that transfers ubiquitin to MAEA, a core component of the CTLH E3 ubiquitin-protein ligase complex. In vitro catalyzes 'Lys-11'- and 'Lys-48'-linked polyubiquitination. Capable, in vitro, to ubiquitinate histone H2A.</text>
</comment>
<evidence type="ECO:0000256" key="1">
    <source>
        <dbReference type="ARBA" id="ARBA00022679"/>
    </source>
</evidence>